<dbReference type="CDD" id="cd07374">
    <property type="entry name" value="CYTH-like_Pase"/>
    <property type="match status" value="1"/>
</dbReference>
<protein>
    <submittedName>
        <fullName evidence="3">Inorganic triphosphatase YgiF</fullName>
    </submittedName>
</protein>
<sequence length="210" mass="22591">MRDGAPKEPKRSLEIENTYDVEDSTPLPAWNLLPGVESVGEPEVRELDARYFDTADMALSHARVAIRRRTGGPDAGWHIKASAAEGRHESHWPLDEQDADSAVVPPAVAAAAGEWAAGEFLPLARIRNSRTAYALCDANGRLVAEVVDDRVSARAERTGVETSWREWEVELGPAAPKDSDAFFAHVDALVASVGGRAAASDSKLGRALGR</sequence>
<dbReference type="SUPFAM" id="SSF55154">
    <property type="entry name" value="CYTH-like phosphatases"/>
    <property type="match status" value="1"/>
</dbReference>
<gene>
    <name evidence="3" type="ORF">FHX48_001413</name>
</gene>
<evidence type="ECO:0000259" key="2">
    <source>
        <dbReference type="SMART" id="SM01118"/>
    </source>
</evidence>
<feature type="domain" description="CYTH" evidence="2">
    <location>
        <begin position="12"/>
        <end position="207"/>
    </location>
</feature>
<dbReference type="AlphaFoldDB" id="A0A7W3JNX5"/>
<proteinExistence type="predicted"/>
<dbReference type="InterPro" id="IPR033469">
    <property type="entry name" value="CYTH-like_dom_sf"/>
</dbReference>
<organism evidence="3 4">
    <name type="scientific">Microbacterium halimionae</name>
    <dbReference type="NCBI Taxonomy" id="1526413"/>
    <lineage>
        <taxon>Bacteria</taxon>
        <taxon>Bacillati</taxon>
        <taxon>Actinomycetota</taxon>
        <taxon>Actinomycetes</taxon>
        <taxon>Micrococcales</taxon>
        <taxon>Microbacteriaceae</taxon>
        <taxon>Microbacterium</taxon>
    </lineage>
</organism>
<dbReference type="RefSeq" id="WP_167050093.1">
    <property type="nucleotide sequence ID" value="NZ_JAAOZB010000002.1"/>
</dbReference>
<dbReference type="Pfam" id="PF01928">
    <property type="entry name" value="CYTH"/>
    <property type="match status" value="1"/>
</dbReference>
<feature type="compositionally biased region" description="Basic and acidic residues" evidence="1">
    <location>
        <begin position="1"/>
        <end position="14"/>
    </location>
</feature>
<evidence type="ECO:0000256" key="1">
    <source>
        <dbReference type="SAM" id="MobiDB-lite"/>
    </source>
</evidence>
<feature type="region of interest" description="Disordered" evidence="1">
    <location>
        <begin position="1"/>
        <end position="20"/>
    </location>
</feature>
<name>A0A7W3JNX5_9MICO</name>
<evidence type="ECO:0000313" key="3">
    <source>
        <dbReference type="EMBL" id="MBA8816340.1"/>
    </source>
</evidence>
<dbReference type="Gene3D" id="2.40.320.10">
    <property type="entry name" value="Hypothetical Protein Pfu-838710-001"/>
    <property type="match status" value="1"/>
</dbReference>
<keyword evidence="4" id="KW-1185">Reference proteome</keyword>
<accession>A0A7W3JNX5</accession>
<dbReference type="InterPro" id="IPR023577">
    <property type="entry name" value="CYTH_domain"/>
</dbReference>
<comment type="caution">
    <text evidence="3">The sequence shown here is derived from an EMBL/GenBank/DDBJ whole genome shotgun (WGS) entry which is preliminary data.</text>
</comment>
<dbReference type="EMBL" id="JACGWY010000002">
    <property type="protein sequence ID" value="MBA8816340.1"/>
    <property type="molecule type" value="Genomic_DNA"/>
</dbReference>
<reference evidence="3 4" key="1">
    <citation type="submission" date="2020-07" db="EMBL/GenBank/DDBJ databases">
        <title>Sequencing the genomes of 1000 actinobacteria strains.</title>
        <authorList>
            <person name="Klenk H.-P."/>
        </authorList>
    </citation>
    <scope>NUCLEOTIDE SEQUENCE [LARGE SCALE GENOMIC DNA]</scope>
    <source>
        <strain evidence="3 4">DSM 27576</strain>
    </source>
</reference>
<dbReference type="SMART" id="SM01118">
    <property type="entry name" value="CYTH"/>
    <property type="match status" value="1"/>
</dbReference>
<evidence type="ECO:0000313" key="4">
    <source>
        <dbReference type="Proteomes" id="UP000526083"/>
    </source>
</evidence>
<dbReference type="Proteomes" id="UP000526083">
    <property type="component" value="Unassembled WGS sequence"/>
</dbReference>